<dbReference type="AlphaFoldDB" id="A0A941BF77"/>
<keyword evidence="5" id="KW-1185">Reference proteome</keyword>
<dbReference type="InterPro" id="IPR031304">
    <property type="entry name" value="SLT_2"/>
</dbReference>
<dbReference type="Pfam" id="PF13406">
    <property type="entry name" value="SLT_2"/>
    <property type="match status" value="1"/>
</dbReference>
<reference evidence="4 5" key="1">
    <citation type="submission" date="2021-04" db="EMBL/GenBank/DDBJ databases">
        <title>The genome sequence of Ideonella sp. 3Y2.</title>
        <authorList>
            <person name="Liu Y."/>
        </authorList>
    </citation>
    <scope>NUCLEOTIDE SEQUENCE [LARGE SCALE GENOMIC DNA]</scope>
    <source>
        <strain evidence="4 5">3Y2</strain>
    </source>
</reference>
<comment type="caution">
    <text evidence="4">The sequence shown here is derived from an EMBL/GenBank/DDBJ whole genome shotgun (WGS) entry which is preliminary data.</text>
</comment>
<dbReference type="EMBL" id="JAGQDD010000005">
    <property type="protein sequence ID" value="MBQ0930767.1"/>
    <property type="molecule type" value="Genomic_DNA"/>
</dbReference>
<evidence type="ECO:0000256" key="2">
    <source>
        <dbReference type="SAM" id="SignalP"/>
    </source>
</evidence>
<dbReference type="InterPro" id="IPR043426">
    <property type="entry name" value="MltB-like"/>
</dbReference>
<dbReference type="RefSeq" id="WP_210853766.1">
    <property type="nucleotide sequence ID" value="NZ_JAGQDD010000005.1"/>
</dbReference>
<dbReference type="PANTHER" id="PTHR30163:SF9">
    <property type="entry name" value="MEMBRANE-BOUND LYTIC MUREIN TRANSGLYCOSYLASE B"/>
    <property type="match status" value="1"/>
</dbReference>
<gene>
    <name evidence="4" type="primary">mltB</name>
    <name evidence="4" type="ORF">KAK03_09715</name>
</gene>
<accession>A0A941BF77</accession>
<dbReference type="GO" id="GO:0009253">
    <property type="term" value="P:peptidoglycan catabolic process"/>
    <property type="evidence" value="ECO:0007669"/>
    <property type="project" value="TreeGrafter"/>
</dbReference>
<evidence type="ECO:0000259" key="3">
    <source>
        <dbReference type="Pfam" id="PF13406"/>
    </source>
</evidence>
<dbReference type="Gene3D" id="1.10.530.10">
    <property type="match status" value="1"/>
</dbReference>
<dbReference type="InterPro" id="IPR023346">
    <property type="entry name" value="Lysozyme-like_dom_sf"/>
</dbReference>
<dbReference type="InterPro" id="IPR011757">
    <property type="entry name" value="Lytic_transglycosylase_MltB"/>
</dbReference>
<proteinExistence type="predicted"/>
<organism evidence="4 5">
    <name type="scientific">Ideonella alba</name>
    <dbReference type="NCBI Taxonomy" id="2824118"/>
    <lineage>
        <taxon>Bacteria</taxon>
        <taxon>Pseudomonadati</taxon>
        <taxon>Pseudomonadota</taxon>
        <taxon>Betaproteobacteria</taxon>
        <taxon>Burkholderiales</taxon>
        <taxon>Sphaerotilaceae</taxon>
        <taxon>Ideonella</taxon>
    </lineage>
</organism>
<keyword evidence="2" id="KW-0732">Signal</keyword>
<dbReference type="Proteomes" id="UP000676246">
    <property type="component" value="Unassembled WGS sequence"/>
</dbReference>
<feature type="domain" description="Transglycosylase SLT" evidence="3">
    <location>
        <begin position="43"/>
        <end position="342"/>
    </location>
</feature>
<dbReference type="PANTHER" id="PTHR30163">
    <property type="entry name" value="MEMBRANE-BOUND LYTIC MUREIN TRANSGLYCOSYLASE B"/>
    <property type="match status" value="1"/>
</dbReference>
<feature type="active site" evidence="1">
    <location>
        <position position="139"/>
    </location>
</feature>
<dbReference type="GO" id="GO:0008933">
    <property type="term" value="F:peptidoglycan lytic transglycosylase activity"/>
    <property type="evidence" value="ECO:0007669"/>
    <property type="project" value="TreeGrafter"/>
</dbReference>
<dbReference type="Gene3D" id="1.10.8.350">
    <property type="entry name" value="Bacterial muramidase"/>
    <property type="match status" value="1"/>
</dbReference>
<dbReference type="SUPFAM" id="SSF53955">
    <property type="entry name" value="Lysozyme-like"/>
    <property type="match status" value="1"/>
</dbReference>
<sequence length="362" mass="39402">MSWSPLLPAAALLFTWAAQAAPHRTQRAASPPPAAAVSYAGREDAQALGRAIAAAQGLDPDWVLRALAQARFQASITRLVMPPPAGTAKNWSAYRARMVDAARATEGLRFWQANERWLSQAEARWGVPPEMVVAIVGIETYYGRIRGNFRVLDALATLSLDFPSGRSDRSGFYRDELAAFLTWCHAEQRDPTSVKGSYAGAIGLPQFMPSSIRRYAIDGDGDGHIDLEHNPADVVSSVARYFAEFGWEKGLPTHYGVQAPTDTSARATLLAPDIQPSFSAQRMTELGAVLDEAARAHAGPLALVELQNGDAAPSYVAGTRNFWVVTRYNWSSYYAMAVIDLAREIKRLRPPPPQPVASAPLQ</sequence>
<name>A0A941BF77_9BURK</name>
<evidence type="ECO:0000313" key="5">
    <source>
        <dbReference type="Proteomes" id="UP000676246"/>
    </source>
</evidence>
<evidence type="ECO:0000256" key="1">
    <source>
        <dbReference type="PIRSR" id="PIRSR611757-1"/>
    </source>
</evidence>
<dbReference type="NCBIfam" id="TIGR02282">
    <property type="entry name" value="MltB"/>
    <property type="match status" value="1"/>
</dbReference>
<feature type="signal peptide" evidence="2">
    <location>
        <begin position="1"/>
        <end position="20"/>
    </location>
</feature>
<protein>
    <submittedName>
        <fullName evidence="4">Lytic murein transglycosylase B</fullName>
    </submittedName>
</protein>
<feature type="chain" id="PRO_5036722406" evidence="2">
    <location>
        <begin position="21"/>
        <end position="362"/>
    </location>
</feature>
<evidence type="ECO:0000313" key="4">
    <source>
        <dbReference type="EMBL" id="MBQ0930767.1"/>
    </source>
</evidence>